<sequence>MHPTNAHSYEPAFSYVSIHLGVSGIPINLGSTSHRPDINRLSLHNSELPIVAPDLQLALIIVPGVATVDSLAQVHLPVEIRVRDVLLVVRKGVLSQMVVLAAGLIQLQTKATAAVRRGLLNVGAKYDGLVLHLHKCIAVMALHDTKIPEVAEGCLAVGVFASDVAGIRVANRLQGFCFVCLLVRLNEGVPKARLICVATVG</sequence>
<evidence type="ECO:0000313" key="1">
    <source>
        <dbReference type="EMBL" id="CAD8331239.1"/>
    </source>
</evidence>
<organism evidence="1">
    <name type="scientific">Craspedostauros australis</name>
    <dbReference type="NCBI Taxonomy" id="1486917"/>
    <lineage>
        <taxon>Eukaryota</taxon>
        <taxon>Sar</taxon>
        <taxon>Stramenopiles</taxon>
        <taxon>Ochrophyta</taxon>
        <taxon>Bacillariophyta</taxon>
        <taxon>Bacillariophyceae</taxon>
        <taxon>Bacillariophycidae</taxon>
        <taxon>Naviculales</taxon>
        <taxon>Naviculaceae</taxon>
        <taxon>Craspedostauros</taxon>
    </lineage>
</organism>
<dbReference type="EMBL" id="HBEF01005397">
    <property type="protein sequence ID" value="CAD8331239.1"/>
    <property type="molecule type" value="Transcribed_RNA"/>
</dbReference>
<dbReference type="AlphaFoldDB" id="A0A7R9WPJ2"/>
<name>A0A7R9WPJ2_9STRA</name>
<accession>A0A7R9WPJ2</accession>
<proteinExistence type="predicted"/>
<gene>
    <name evidence="1" type="ORF">CAUS1442_LOCUS3338</name>
</gene>
<reference evidence="1" key="1">
    <citation type="submission" date="2021-01" db="EMBL/GenBank/DDBJ databases">
        <authorList>
            <person name="Corre E."/>
            <person name="Pelletier E."/>
            <person name="Niang G."/>
            <person name="Scheremetjew M."/>
            <person name="Finn R."/>
            <person name="Kale V."/>
            <person name="Holt S."/>
            <person name="Cochrane G."/>
            <person name="Meng A."/>
            <person name="Brown T."/>
            <person name="Cohen L."/>
        </authorList>
    </citation>
    <scope>NUCLEOTIDE SEQUENCE</scope>
    <source>
        <strain evidence="1">CCMP3328</strain>
    </source>
</reference>
<protein>
    <submittedName>
        <fullName evidence="1">Uncharacterized protein</fullName>
    </submittedName>
</protein>